<dbReference type="EMBL" id="AP017928">
    <property type="protein sequence ID" value="BBA36574.1"/>
    <property type="molecule type" value="Genomic_DNA"/>
</dbReference>
<comment type="function">
    <text evidence="10">Cell wall formation. Catalyzes the transfer of a GlcNAc subunit on undecaprenyl-pyrophosphoryl-MurNAc-pentapeptide (lipid intermediate I) to form undecaprenyl-pyrophosphoryl-MurNAc-(pentapeptide)GlcNAc (lipid intermediate II).</text>
</comment>
<comment type="subcellular location">
    <subcellularLocation>
        <location evidence="10">Cell membrane</location>
        <topology evidence="10">Peripheral membrane protein</topology>
        <orientation evidence="10">Cytoplasmic side</orientation>
    </subcellularLocation>
</comment>
<dbReference type="InterPro" id="IPR007235">
    <property type="entry name" value="Glyco_trans_28_C"/>
</dbReference>
<evidence type="ECO:0000259" key="11">
    <source>
        <dbReference type="Pfam" id="PF03033"/>
    </source>
</evidence>
<feature type="binding site" evidence="10">
    <location>
        <position position="163"/>
    </location>
    <ligand>
        <name>UDP-N-acetyl-alpha-D-glucosamine</name>
        <dbReference type="ChEBI" id="CHEBI:57705"/>
    </ligand>
</feature>
<feature type="domain" description="Glycosyl transferase family 28 C-terminal" evidence="12">
    <location>
        <begin position="183"/>
        <end position="342"/>
    </location>
</feature>
<evidence type="ECO:0000256" key="5">
    <source>
        <dbReference type="ARBA" id="ARBA00022960"/>
    </source>
</evidence>
<dbReference type="PANTHER" id="PTHR21015:SF22">
    <property type="entry name" value="GLYCOSYLTRANSFERASE"/>
    <property type="match status" value="1"/>
</dbReference>
<evidence type="ECO:0000256" key="10">
    <source>
        <dbReference type="HAMAP-Rule" id="MF_00033"/>
    </source>
</evidence>
<dbReference type="CDD" id="cd03785">
    <property type="entry name" value="GT28_MurG"/>
    <property type="match status" value="1"/>
</dbReference>
<dbReference type="GO" id="GO:0009252">
    <property type="term" value="P:peptidoglycan biosynthetic process"/>
    <property type="evidence" value="ECO:0007669"/>
    <property type="project" value="UniProtKB-UniRule"/>
</dbReference>
<dbReference type="GO" id="GO:0050511">
    <property type="term" value="F:undecaprenyldiphospho-muramoylpentapeptide beta-N-acetylglucosaminyltransferase activity"/>
    <property type="evidence" value="ECO:0007669"/>
    <property type="project" value="UniProtKB-UniRule"/>
</dbReference>
<organism evidence="13 14">
    <name type="scientific">Methylocaldum marinum</name>
    <dbReference type="NCBI Taxonomy" id="1432792"/>
    <lineage>
        <taxon>Bacteria</taxon>
        <taxon>Pseudomonadati</taxon>
        <taxon>Pseudomonadota</taxon>
        <taxon>Gammaproteobacteria</taxon>
        <taxon>Methylococcales</taxon>
        <taxon>Methylococcaceae</taxon>
        <taxon>Methylocaldum</taxon>
    </lineage>
</organism>
<dbReference type="Pfam" id="PF03033">
    <property type="entry name" value="Glyco_transf_28"/>
    <property type="match status" value="1"/>
</dbReference>
<dbReference type="GO" id="GO:0051301">
    <property type="term" value="P:cell division"/>
    <property type="evidence" value="ECO:0007669"/>
    <property type="project" value="UniProtKB-KW"/>
</dbReference>
<dbReference type="GO" id="GO:0005886">
    <property type="term" value="C:plasma membrane"/>
    <property type="evidence" value="ECO:0007669"/>
    <property type="project" value="UniProtKB-SubCell"/>
</dbReference>
<feature type="binding site" evidence="10">
    <location>
        <position position="286"/>
    </location>
    <ligand>
        <name>UDP-N-acetyl-alpha-D-glucosamine</name>
        <dbReference type="ChEBI" id="CHEBI:57705"/>
    </ligand>
</feature>
<dbReference type="GO" id="GO:0051991">
    <property type="term" value="F:UDP-N-acetyl-D-glucosamine:N-acetylmuramoyl-L-alanyl-D-glutamyl-meso-2,6-diaminopimelyl-D-alanyl-D-alanine-diphosphoundecaprenol 4-beta-N-acetylglucosaminlytransferase activity"/>
    <property type="evidence" value="ECO:0007669"/>
    <property type="project" value="RHEA"/>
</dbReference>
<keyword evidence="5 10" id="KW-0133">Cell shape</keyword>
<evidence type="ECO:0000256" key="4">
    <source>
        <dbReference type="ARBA" id="ARBA00022679"/>
    </source>
</evidence>
<evidence type="ECO:0000256" key="6">
    <source>
        <dbReference type="ARBA" id="ARBA00022984"/>
    </source>
</evidence>
<keyword evidence="7 10" id="KW-0472">Membrane</keyword>
<dbReference type="GO" id="GO:0008360">
    <property type="term" value="P:regulation of cell shape"/>
    <property type="evidence" value="ECO:0007669"/>
    <property type="project" value="UniProtKB-KW"/>
</dbReference>
<evidence type="ECO:0000313" key="13">
    <source>
        <dbReference type="EMBL" id="BBA36574.1"/>
    </source>
</evidence>
<evidence type="ECO:0000256" key="9">
    <source>
        <dbReference type="ARBA" id="ARBA00023316"/>
    </source>
</evidence>
<feature type="binding site" evidence="10">
    <location>
        <position position="241"/>
    </location>
    <ligand>
        <name>UDP-N-acetyl-alpha-D-glucosamine</name>
        <dbReference type="ChEBI" id="CHEBI:57705"/>
    </ligand>
</feature>
<feature type="binding site" evidence="10">
    <location>
        <position position="124"/>
    </location>
    <ligand>
        <name>UDP-N-acetyl-alpha-D-glucosamine</name>
        <dbReference type="ChEBI" id="CHEBI:57705"/>
    </ligand>
</feature>
<dbReference type="Pfam" id="PF04101">
    <property type="entry name" value="Glyco_tran_28_C"/>
    <property type="match status" value="1"/>
</dbReference>
<dbReference type="PANTHER" id="PTHR21015">
    <property type="entry name" value="UDP-N-ACETYLGLUCOSAMINE--N-ACETYLMURAMYL-(PENTAPEPTIDE) PYROPHOSPHORYL-UNDECAPRENOL N-ACETYLGLUCOSAMINE TRANSFERASE 1"/>
    <property type="match status" value="1"/>
</dbReference>
<evidence type="ECO:0000256" key="7">
    <source>
        <dbReference type="ARBA" id="ARBA00023136"/>
    </source>
</evidence>
<dbReference type="KEGG" id="mmai:sS8_4644"/>
<keyword evidence="8 10" id="KW-0131">Cell cycle</keyword>
<dbReference type="OrthoDB" id="9808936at2"/>
<proteinExistence type="inferred from homology"/>
<feature type="binding site" evidence="10">
    <location>
        <begin position="12"/>
        <end position="14"/>
    </location>
    <ligand>
        <name>UDP-N-acetyl-alpha-D-glucosamine</name>
        <dbReference type="ChEBI" id="CHEBI:57705"/>
    </ligand>
</feature>
<keyword evidence="3 10" id="KW-0328">Glycosyltransferase</keyword>
<dbReference type="HAMAP" id="MF_00033">
    <property type="entry name" value="MurG"/>
    <property type="match status" value="1"/>
</dbReference>
<evidence type="ECO:0000313" key="14">
    <source>
        <dbReference type="Proteomes" id="UP000266313"/>
    </source>
</evidence>
<evidence type="ECO:0000259" key="12">
    <source>
        <dbReference type="Pfam" id="PF04101"/>
    </source>
</evidence>
<feature type="binding site" evidence="10">
    <location>
        <position position="189"/>
    </location>
    <ligand>
        <name>UDP-N-acetyl-alpha-D-glucosamine</name>
        <dbReference type="ChEBI" id="CHEBI:57705"/>
    </ligand>
</feature>
<dbReference type="InterPro" id="IPR004276">
    <property type="entry name" value="GlycoTrans_28_N"/>
</dbReference>
<gene>
    <name evidence="10" type="primary">murG</name>
    <name evidence="13" type="ORF">sS8_4644</name>
</gene>
<comment type="similarity">
    <text evidence="10">Belongs to the glycosyltransferase 28 family. MurG subfamily.</text>
</comment>
<dbReference type="InterPro" id="IPR006009">
    <property type="entry name" value="GlcNAc_MurG"/>
</dbReference>
<dbReference type="Gene3D" id="3.40.50.2000">
    <property type="entry name" value="Glycogen Phosphorylase B"/>
    <property type="match status" value="2"/>
</dbReference>
<keyword evidence="14" id="KW-1185">Reference proteome</keyword>
<evidence type="ECO:0000256" key="8">
    <source>
        <dbReference type="ARBA" id="ARBA00023306"/>
    </source>
</evidence>
<feature type="domain" description="Glycosyltransferase family 28 N-terminal" evidence="11">
    <location>
        <begin position="5"/>
        <end position="142"/>
    </location>
</feature>
<keyword evidence="9 10" id="KW-0961">Cell wall biogenesis/degradation</keyword>
<comment type="caution">
    <text evidence="10">Lacks conserved residue(s) required for the propagation of feature annotation.</text>
</comment>
<evidence type="ECO:0000256" key="2">
    <source>
        <dbReference type="ARBA" id="ARBA00022618"/>
    </source>
</evidence>
<dbReference type="GO" id="GO:0005975">
    <property type="term" value="P:carbohydrate metabolic process"/>
    <property type="evidence" value="ECO:0007669"/>
    <property type="project" value="InterPro"/>
</dbReference>
<comment type="pathway">
    <text evidence="10">Cell wall biogenesis; peptidoglycan biosynthesis.</text>
</comment>
<dbReference type="EC" id="2.4.1.227" evidence="10"/>
<dbReference type="UniPathway" id="UPA00219"/>
<dbReference type="Proteomes" id="UP000266313">
    <property type="component" value="Chromosome"/>
</dbReference>
<dbReference type="GO" id="GO:0071555">
    <property type="term" value="P:cell wall organization"/>
    <property type="evidence" value="ECO:0007669"/>
    <property type="project" value="UniProtKB-KW"/>
</dbReference>
<sequence length="358" mass="38430">MGARVMIMAGGTGGHVYPALAVARELLSEGHEVVWMGTRSGLEARVVPAADIPVEWLSVSGLRGKGWLAKVTFPFMLTKACLQAWSILRRVRPNVVLGMGGFVSGPGGLMARLSGIPLVLHEQNRIPGTTNRWLAGRAQAVLEAFPGSFAEKAGARCTGNPVRREIVSLKREIGGGWDEPLKILILGGSQGARALNEIVPEALARIDMPVRVFHQTGEAMRSKTAVLYAQSRMTARIESFIEDMAEAYGWADLVVCRAGAMTISELTAAGLPSILIPYPYAIDDHQTHNARYLVDNGAAVMIPQSELSAERLAEEITVLMQEPSRLKAMAERASALAKPDAARVVAAICLSEVRCEAA</sequence>
<keyword evidence="4 10" id="KW-0808">Transferase</keyword>
<reference evidence="13 14" key="1">
    <citation type="submission" date="2016-12" db="EMBL/GenBank/DDBJ databases">
        <title>Genome sequencing of Methylocaldum marinum.</title>
        <authorList>
            <person name="Takeuchi M."/>
            <person name="Kamagata Y."/>
            <person name="Hiraoka S."/>
            <person name="Oshima K."/>
            <person name="Hattori M."/>
            <person name="Iwasaki W."/>
        </authorList>
    </citation>
    <scope>NUCLEOTIDE SEQUENCE [LARGE SCALE GENOMIC DNA]</scope>
    <source>
        <strain evidence="13 14">S8</strain>
    </source>
</reference>
<dbReference type="NCBIfam" id="TIGR01133">
    <property type="entry name" value="murG"/>
    <property type="match status" value="1"/>
</dbReference>
<accession>A0A250KYK6</accession>
<dbReference type="AlphaFoldDB" id="A0A250KYK6"/>
<evidence type="ECO:0000256" key="3">
    <source>
        <dbReference type="ARBA" id="ARBA00022676"/>
    </source>
</evidence>
<protein>
    <recommendedName>
        <fullName evidence="10">UDP-N-acetylglucosamine--N-acetylmuramyl-(pentapeptide) pyrophosphoryl-undecaprenol N-acetylglucosamine transferase</fullName>
        <ecNumber evidence="10">2.4.1.227</ecNumber>
    </recommendedName>
    <alternativeName>
        <fullName evidence="10">Undecaprenyl-PP-MurNAc-pentapeptide-UDPGlcNAc GlcNAc transferase</fullName>
    </alternativeName>
</protein>
<evidence type="ECO:0000256" key="1">
    <source>
        <dbReference type="ARBA" id="ARBA00022475"/>
    </source>
</evidence>
<keyword evidence="6 10" id="KW-0573">Peptidoglycan synthesis</keyword>
<keyword evidence="2 10" id="KW-0132">Cell division</keyword>
<name>A0A250KYK6_9GAMM</name>
<keyword evidence="1 10" id="KW-1003">Cell membrane</keyword>
<comment type="catalytic activity">
    <reaction evidence="10">
        <text>di-trans,octa-cis-undecaprenyl diphospho-N-acetyl-alpha-D-muramoyl-L-alanyl-D-glutamyl-meso-2,6-diaminopimeloyl-D-alanyl-D-alanine + UDP-N-acetyl-alpha-D-glucosamine = di-trans,octa-cis-undecaprenyl diphospho-[N-acetyl-alpha-D-glucosaminyl-(1-&gt;4)]-N-acetyl-alpha-D-muramoyl-L-alanyl-D-glutamyl-meso-2,6-diaminopimeloyl-D-alanyl-D-alanine + UDP + H(+)</text>
        <dbReference type="Rhea" id="RHEA:31227"/>
        <dbReference type="ChEBI" id="CHEBI:15378"/>
        <dbReference type="ChEBI" id="CHEBI:57705"/>
        <dbReference type="ChEBI" id="CHEBI:58223"/>
        <dbReference type="ChEBI" id="CHEBI:61387"/>
        <dbReference type="ChEBI" id="CHEBI:61388"/>
        <dbReference type="EC" id="2.4.1.227"/>
    </reaction>
</comment>
<dbReference type="SUPFAM" id="SSF53756">
    <property type="entry name" value="UDP-Glycosyltransferase/glycogen phosphorylase"/>
    <property type="match status" value="1"/>
</dbReference>